<organism evidence="3 4">
    <name type="scientific">Pantherophis guttatus</name>
    <name type="common">Corn snake</name>
    <name type="synonym">Elaphe guttata</name>
    <dbReference type="NCBI Taxonomy" id="94885"/>
    <lineage>
        <taxon>Eukaryota</taxon>
        <taxon>Metazoa</taxon>
        <taxon>Chordata</taxon>
        <taxon>Craniata</taxon>
        <taxon>Vertebrata</taxon>
        <taxon>Euteleostomi</taxon>
        <taxon>Lepidosauria</taxon>
        <taxon>Squamata</taxon>
        <taxon>Bifurcata</taxon>
        <taxon>Unidentata</taxon>
        <taxon>Episquamata</taxon>
        <taxon>Toxicofera</taxon>
        <taxon>Serpentes</taxon>
        <taxon>Colubroidea</taxon>
        <taxon>Colubridae</taxon>
        <taxon>Colubrinae</taxon>
        <taxon>Pantherophis</taxon>
    </lineage>
</organism>
<evidence type="ECO:0000256" key="2">
    <source>
        <dbReference type="SAM" id="MobiDB-lite"/>
    </source>
</evidence>
<feature type="region of interest" description="Disordered" evidence="2">
    <location>
        <begin position="137"/>
        <end position="186"/>
    </location>
</feature>
<dbReference type="PANTHER" id="PTHR46449">
    <property type="entry name" value="ZGC:158260"/>
    <property type="match status" value="1"/>
</dbReference>
<protein>
    <submittedName>
        <fullName evidence="4">Protein FAM47B-like isoform X2</fullName>
    </submittedName>
</protein>
<comment type="similarity">
    <text evidence="1">Belongs to the FAM47 family.</text>
</comment>
<dbReference type="GeneID" id="117673651"/>
<keyword evidence="3" id="KW-1185">Reference proteome</keyword>
<sequence length="352" mass="40540">MPFQFFQRHGAPKSRFSGSLNGQHWRFLRSNLDYSREAFPLSGESILTQPEKGPSHLLLSEKPKNLLRASQRSRKRLSEPQSYTSKLSLMSQSQKDHVAQVEYCLSQHPLALYPNFEESIPAELFKEVMSILDPEVLPTDQEPDASLGGEPCPPPTIPSLLEDKRNRQARAPQAKRKDPGNKAPYTWFSPTKVAARELKARLNYVPPLDENIKRATKELCDGFNSLDACQSRWERKIRYGAWYLDPKTWKKQNVNEPLENPKESSLKNSRRLLSEEDAKLIHLHGTHAFQEFLVQKGYRIPEFLQQMLEEQNDVEPKVGGLKNAKDEPQKCKELREDYSAVVGNKYEDQRIQ</sequence>
<feature type="compositionally biased region" description="Polar residues" evidence="2">
    <location>
        <begin position="79"/>
        <end position="89"/>
    </location>
</feature>
<evidence type="ECO:0000256" key="1">
    <source>
        <dbReference type="ARBA" id="ARBA00005277"/>
    </source>
</evidence>
<name>A0ABM3Z3S0_PANGU</name>
<dbReference type="PANTHER" id="PTHR46449:SF5">
    <property type="entry name" value="FAMILY WITH SEQUENCE SIMILARITY 47 MEMBER E"/>
    <property type="match status" value="1"/>
</dbReference>
<gene>
    <name evidence="4" type="primary">LOC117673651</name>
</gene>
<evidence type="ECO:0000313" key="4">
    <source>
        <dbReference type="RefSeq" id="XP_060543007.1"/>
    </source>
</evidence>
<dbReference type="InterPro" id="IPR032743">
    <property type="entry name" value="FAM47"/>
</dbReference>
<proteinExistence type="inferred from homology"/>
<reference evidence="4" key="1">
    <citation type="submission" date="2025-08" db="UniProtKB">
        <authorList>
            <consortium name="RefSeq"/>
        </authorList>
    </citation>
    <scope>IDENTIFICATION</scope>
    <source>
        <tissue evidence="4">Blood</tissue>
    </source>
</reference>
<feature type="region of interest" description="Disordered" evidence="2">
    <location>
        <begin position="70"/>
        <end position="89"/>
    </location>
</feature>
<dbReference type="Proteomes" id="UP001652622">
    <property type="component" value="Unplaced"/>
</dbReference>
<evidence type="ECO:0000313" key="3">
    <source>
        <dbReference type="Proteomes" id="UP001652622"/>
    </source>
</evidence>
<dbReference type="RefSeq" id="XP_060543007.1">
    <property type="nucleotide sequence ID" value="XM_060687024.1"/>
</dbReference>
<dbReference type="Pfam" id="PF14642">
    <property type="entry name" value="FAM47"/>
    <property type="match status" value="1"/>
</dbReference>
<accession>A0ABM3Z3S0</accession>